<dbReference type="PIRSF" id="PIRSF000521">
    <property type="entry name" value="Transaminase_4ab_Lys_Orn"/>
    <property type="match status" value="1"/>
</dbReference>
<reference evidence="6" key="1">
    <citation type="submission" date="2023-06" db="EMBL/GenBank/DDBJ databases">
        <title>A Treasure from Seagulls: Isolation and Description of Aciduricobacillus qingdaonensis gen. nov., sp. nov., a Rare Obligately Uric Acid-utilizing Member in the Family Bacillaceae.</title>
        <authorList>
            <person name="Liu W."/>
            <person name="Wang B."/>
        </authorList>
    </citation>
    <scope>NUCLEOTIDE SEQUENCE</scope>
    <source>
        <strain evidence="6">44XB</strain>
    </source>
</reference>
<dbReference type="SUPFAM" id="SSF53383">
    <property type="entry name" value="PLP-dependent transferases"/>
    <property type="match status" value="1"/>
</dbReference>
<dbReference type="GO" id="GO:0003992">
    <property type="term" value="F:N2-acetyl-L-ornithine:2-oxoglutarate 5-aminotransferase activity"/>
    <property type="evidence" value="ECO:0007669"/>
    <property type="project" value="UniProtKB-EC"/>
</dbReference>
<sequence>MTALFPTYGRFDIEIDKTEGTKVWDTNGNLYTDFGSGIGVANLGHRHPAVQTAVENQLQKYWHMSNLYHIPLQEEVASKLTANSSGDYVFFGNSGAEANEAAIKLARKATGKTKIITFQKSFHGRTFATMSATGQEKIQQGFGPLLETFTYVEYNNIESVKEAIDGNTAAIMIESVQGEGGVLPAEPEFFKAVAALAAEEGILLIVDEIQTGIGRTGKPFAYQHYGVYPDIITSAKGLGNGLPVGAMIAKKELGDYFGPGSHGSTFGGNPLAMAAANKVLELAFDTDFLQEVEDKGKYLLKQLQTELAGNDNITDIRGKGLMIGIECKNEVLPAVLELMKQGLLVLNAGPNVLRLLPPLIVTNEEIDEAVKLIGQCLKTNTTA</sequence>
<dbReference type="NCBIfam" id="NF002797">
    <property type="entry name" value="PRK02936.1"/>
    <property type="match status" value="1"/>
</dbReference>
<comment type="subcellular location">
    <subcellularLocation>
        <location evidence="5">Cytoplasm</location>
    </subcellularLocation>
</comment>
<dbReference type="Pfam" id="PF00202">
    <property type="entry name" value="Aminotran_3"/>
    <property type="match status" value="1"/>
</dbReference>
<keyword evidence="5" id="KW-0055">Arginine biosynthesis</keyword>
<keyword evidence="5" id="KW-0963">Cytoplasm</keyword>
<keyword evidence="1 5" id="KW-0032">Aminotransferase</keyword>
<evidence type="ECO:0000256" key="3">
    <source>
        <dbReference type="ARBA" id="ARBA00022679"/>
    </source>
</evidence>
<dbReference type="PANTHER" id="PTHR11986">
    <property type="entry name" value="AMINOTRANSFERASE CLASS III"/>
    <property type="match status" value="1"/>
</dbReference>
<dbReference type="NCBIfam" id="NF002325">
    <property type="entry name" value="PRK01278.1"/>
    <property type="match status" value="1"/>
</dbReference>
<feature type="binding site" evidence="5">
    <location>
        <position position="265"/>
    </location>
    <ligand>
        <name>pyridoxal 5'-phosphate</name>
        <dbReference type="ChEBI" id="CHEBI:597326"/>
    </ligand>
</feature>
<evidence type="ECO:0000313" key="6">
    <source>
        <dbReference type="EMBL" id="WLV25037.1"/>
    </source>
</evidence>
<gene>
    <name evidence="5" type="primary">argD</name>
    <name evidence="6" type="ORF">QR721_02015</name>
</gene>
<dbReference type="NCBIfam" id="TIGR00707">
    <property type="entry name" value="argD"/>
    <property type="match status" value="1"/>
</dbReference>
<dbReference type="InterPro" id="IPR015421">
    <property type="entry name" value="PyrdxlP-dep_Trfase_major"/>
</dbReference>
<dbReference type="RefSeq" id="WP_348028673.1">
    <property type="nucleotide sequence ID" value="NZ_CP129113.1"/>
</dbReference>
<keyword evidence="7" id="KW-1185">Reference proteome</keyword>
<protein>
    <recommendedName>
        <fullName evidence="5">Acetylornithine aminotransferase</fullName>
        <shortName evidence="5">ACOAT</shortName>
        <ecNumber evidence="5">2.6.1.11</ecNumber>
    </recommendedName>
</protein>
<comment type="similarity">
    <text evidence="5">Belongs to the class-III pyridoxal-phosphate-dependent aminotransferase family. ArgD subfamily.</text>
</comment>
<feature type="binding site" evidence="5">
    <location>
        <position position="125"/>
    </location>
    <ligand>
        <name>N(2)-acetyl-L-ornithine</name>
        <dbReference type="ChEBI" id="CHEBI:57805"/>
    </ligand>
</feature>
<comment type="miscellaneous">
    <text evidence="5">May also have succinyldiaminopimelate aminotransferase activity, thus carrying out the corresponding step in lysine biosynthesis.</text>
</comment>
<name>A0ABY9KXF2_9BACI</name>
<evidence type="ECO:0000256" key="2">
    <source>
        <dbReference type="ARBA" id="ARBA00022605"/>
    </source>
</evidence>
<dbReference type="Gene3D" id="3.40.640.10">
    <property type="entry name" value="Type I PLP-dependent aspartate aminotransferase-like (Major domain)"/>
    <property type="match status" value="1"/>
</dbReference>
<feature type="binding site" evidence="5">
    <location>
        <begin position="207"/>
        <end position="210"/>
    </location>
    <ligand>
        <name>pyridoxal 5'-phosphate</name>
        <dbReference type="ChEBI" id="CHEBI:597326"/>
    </ligand>
</feature>
<evidence type="ECO:0000256" key="5">
    <source>
        <dbReference type="HAMAP-Rule" id="MF_01107"/>
    </source>
</evidence>
<dbReference type="PANTHER" id="PTHR11986:SF79">
    <property type="entry name" value="ACETYLORNITHINE AMINOTRANSFERASE, MITOCHONDRIAL"/>
    <property type="match status" value="1"/>
</dbReference>
<dbReference type="HAMAP" id="MF_01107">
    <property type="entry name" value="ArgD_aminotrans_3"/>
    <property type="match status" value="1"/>
</dbReference>
<dbReference type="PROSITE" id="PS00600">
    <property type="entry name" value="AA_TRANSFER_CLASS_3"/>
    <property type="match status" value="1"/>
</dbReference>
<dbReference type="InterPro" id="IPR015424">
    <property type="entry name" value="PyrdxlP-dep_Trfase"/>
</dbReference>
<feature type="binding site" evidence="5">
    <location>
        <begin position="95"/>
        <end position="96"/>
    </location>
    <ligand>
        <name>pyridoxal 5'-phosphate</name>
        <dbReference type="ChEBI" id="CHEBI:597326"/>
    </ligand>
</feature>
<accession>A0ABY9KXF2</accession>
<comment type="cofactor">
    <cofactor evidence="5">
        <name>pyridoxal 5'-phosphate</name>
        <dbReference type="ChEBI" id="CHEBI:597326"/>
    </cofactor>
    <text evidence="5">Binds 1 pyridoxal phosphate per subunit.</text>
</comment>
<dbReference type="InterPro" id="IPR005814">
    <property type="entry name" value="Aminotrans_3"/>
</dbReference>
<dbReference type="InterPro" id="IPR015422">
    <property type="entry name" value="PyrdxlP-dep_Trfase_small"/>
</dbReference>
<evidence type="ECO:0000256" key="4">
    <source>
        <dbReference type="ARBA" id="ARBA00022898"/>
    </source>
</evidence>
<comment type="pathway">
    <text evidence="5">Amino-acid biosynthesis; L-arginine biosynthesis; N(2)-acetyl-L-ornithine from L-glutamate: step 4/4.</text>
</comment>
<dbReference type="Gene3D" id="3.90.1150.10">
    <property type="entry name" value="Aspartate Aminotransferase, domain 1"/>
    <property type="match status" value="1"/>
</dbReference>
<feature type="modified residue" description="N6-(pyridoxal phosphate)lysine" evidence="5">
    <location>
        <position position="236"/>
    </location>
</feature>
<feature type="binding site" evidence="5">
    <location>
        <position position="122"/>
    </location>
    <ligand>
        <name>pyridoxal 5'-phosphate</name>
        <dbReference type="ChEBI" id="CHEBI:597326"/>
    </ligand>
</feature>
<comment type="catalytic activity">
    <reaction evidence="5">
        <text>N(2)-acetyl-L-ornithine + 2-oxoglutarate = N-acetyl-L-glutamate 5-semialdehyde + L-glutamate</text>
        <dbReference type="Rhea" id="RHEA:18049"/>
        <dbReference type="ChEBI" id="CHEBI:16810"/>
        <dbReference type="ChEBI" id="CHEBI:29123"/>
        <dbReference type="ChEBI" id="CHEBI:29985"/>
        <dbReference type="ChEBI" id="CHEBI:57805"/>
        <dbReference type="EC" id="2.6.1.11"/>
    </reaction>
</comment>
<evidence type="ECO:0000256" key="1">
    <source>
        <dbReference type="ARBA" id="ARBA00022576"/>
    </source>
</evidence>
<dbReference type="EC" id="2.6.1.11" evidence="5"/>
<keyword evidence="2 5" id="KW-0028">Amino-acid biosynthesis</keyword>
<feature type="binding site" evidence="5">
    <location>
        <position position="264"/>
    </location>
    <ligand>
        <name>N(2)-acetyl-L-ornithine</name>
        <dbReference type="ChEBI" id="CHEBI:57805"/>
    </ligand>
</feature>
<dbReference type="EMBL" id="CP129113">
    <property type="protein sequence ID" value="WLV25037.1"/>
    <property type="molecule type" value="Genomic_DNA"/>
</dbReference>
<evidence type="ECO:0000313" key="7">
    <source>
        <dbReference type="Proteomes" id="UP001180087"/>
    </source>
</evidence>
<dbReference type="InterPro" id="IPR050103">
    <property type="entry name" value="Class-III_PLP-dep_AT"/>
</dbReference>
<dbReference type="Proteomes" id="UP001180087">
    <property type="component" value="Chromosome"/>
</dbReference>
<keyword evidence="4 5" id="KW-0663">Pyridoxal phosphate</keyword>
<organism evidence="6 7">
    <name type="scientific">Aciduricibacillus chroicocephali</name>
    <dbReference type="NCBI Taxonomy" id="3054939"/>
    <lineage>
        <taxon>Bacteria</taxon>
        <taxon>Bacillati</taxon>
        <taxon>Bacillota</taxon>
        <taxon>Bacilli</taxon>
        <taxon>Bacillales</taxon>
        <taxon>Bacillaceae</taxon>
        <taxon>Aciduricibacillus</taxon>
    </lineage>
</organism>
<comment type="subunit">
    <text evidence="5">Homodimer.</text>
</comment>
<dbReference type="CDD" id="cd00610">
    <property type="entry name" value="OAT_like"/>
    <property type="match status" value="1"/>
</dbReference>
<dbReference type="InterPro" id="IPR004636">
    <property type="entry name" value="AcOrn/SuccOrn_fam"/>
</dbReference>
<dbReference type="InterPro" id="IPR049704">
    <property type="entry name" value="Aminotrans_3_PPA_site"/>
</dbReference>
<proteinExistence type="inferred from homology"/>
<keyword evidence="3 5" id="KW-0808">Transferase</keyword>